<evidence type="ECO:0000313" key="2">
    <source>
        <dbReference type="Proteomes" id="UP000001473"/>
    </source>
</evidence>
<dbReference type="Pfam" id="PF12900">
    <property type="entry name" value="Pyridox_ox_2"/>
    <property type="match status" value="1"/>
</dbReference>
<dbReference type="InterPro" id="IPR012349">
    <property type="entry name" value="Split_barrel_FMN-bd"/>
</dbReference>
<protein>
    <recommendedName>
        <fullName evidence="3">Pyridoxamine 5'-phosphate oxidase family protein</fullName>
    </recommendedName>
</protein>
<organism evidence="1 2">
    <name type="scientific">Corynebacterium kroppenstedtii (strain DSM 44385 / JCM 11950 / CIP 105744 / CCUG 35717)</name>
    <dbReference type="NCBI Taxonomy" id="645127"/>
    <lineage>
        <taxon>Bacteria</taxon>
        <taxon>Bacillati</taxon>
        <taxon>Actinomycetota</taxon>
        <taxon>Actinomycetes</taxon>
        <taxon>Mycobacteriales</taxon>
        <taxon>Corynebacteriaceae</taxon>
        <taxon>Corynebacterium</taxon>
    </lineage>
</organism>
<proteinExistence type="predicted"/>
<dbReference type="AlphaFoldDB" id="C4LK01"/>
<keyword evidence="2" id="KW-1185">Reference proteome</keyword>
<name>C4LK01_CORK4</name>
<dbReference type="EMBL" id="CP001620">
    <property type="protein sequence ID" value="ACR18156.1"/>
    <property type="molecule type" value="Genomic_DNA"/>
</dbReference>
<dbReference type="Gene3D" id="2.30.110.10">
    <property type="entry name" value="Electron Transport, Fmn-binding Protein, Chain A"/>
    <property type="match status" value="1"/>
</dbReference>
<evidence type="ECO:0008006" key="3">
    <source>
        <dbReference type="Google" id="ProtNLM"/>
    </source>
</evidence>
<gene>
    <name evidence="1" type="ordered locus">ckrop_1418</name>
</gene>
<dbReference type="STRING" id="645127.ckrop_1418"/>
<dbReference type="HOGENOM" id="CLU_127487_0_1_11"/>
<reference evidence="1 2" key="1">
    <citation type="journal article" date="2008" name="J. Biotechnol.">
        <title>Ultrafast pyrosequencing of Corynebacterium kroppenstedtii DSM44385 revealed insights into the physiology of a lipophilic corynebacterium that lacks mycolic acids.</title>
        <authorList>
            <person name="Tauch A."/>
            <person name="Schneider J."/>
            <person name="Szczepanowski R."/>
            <person name="Tilker A."/>
            <person name="Viehoever P."/>
            <person name="Gartemann K.-H."/>
            <person name="Arnold W."/>
            <person name="Blom J."/>
            <person name="Brinkrolf K."/>
            <person name="Brune I."/>
            <person name="Goetker S."/>
            <person name="Weisshaar B."/>
            <person name="Goesmann A."/>
            <person name="Droege M."/>
            <person name="Puehler A."/>
        </authorList>
    </citation>
    <scope>NUCLEOTIDE SEQUENCE [LARGE SCALE GENOMIC DNA]</scope>
    <source>
        <strain evidence="2">DSM 44385 / JCM 11950 / CIP 105744 / CCUG 35717</strain>
    </source>
</reference>
<dbReference type="eggNOG" id="COG3467">
    <property type="taxonomic scope" value="Bacteria"/>
</dbReference>
<evidence type="ECO:0000313" key="1">
    <source>
        <dbReference type="EMBL" id="ACR18156.1"/>
    </source>
</evidence>
<dbReference type="KEGG" id="ckp:ckrop_1418"/>
<dbReference type="SUPFAM" id="SSF50475">
    <property type="entry name" value="FMN-binding split barrel"/>
    <property type="match status" value="1"/>
</dbReference>
<dbReference type="InterPro" id="IPR024747">
    <property type="entry name" value="Pyridox_Oxase-rel"/>
</dbReference>
<accession>C4LK01</accession>
<dbReference type="Proteomes" id="UP000001473">
    <property type="component" value="Chromosome"/>
</dbReference>
<sequence length="161" mass="18335">MTNVFLEQNRHMSDENIITELSDEEVFDFLSSVKLGRLVVRSGEDIDIYPVNYVVDPGDGERPKSVLFRTSEGSKLVSLTVNDKVLFEVDSFDESDATSVVIRGRAHRLTSTAEINEADKLELKPWLPTLKYNYVRVVPDSVSGRHFKLGDEPDRYMSTKY</sequence>